<evidence type="ECO:0000256" key="11">
    <source>
        <dbReference type="ARBA" id="ARBA00045901"/>
    </source>
</evidence>
<comment type="similarity">
    <text evidence="8">Belongs to the WRNexo family.</text>
</comment>
<dbReference type="InterPro" id="IPR002562">
    <property type="entry name" value="3'-5'_exonuclease_dom"/>
</dbReference>
<dbReference type="GO" id="GO:0046872">
    <property type="term" value="F:metal ion binding"/>
    <property type="evidence" value="ECO:0007669"/>
    <property type="project" value="UniProtKB-KW"/>
</dbReference>
<evidence type="ECO:0000256" key="1">
    <source>
        <dbReference type="ARBA" id="ARBA00004123"/>
    </source>
</evidence>
<reference evidence="13" key="1">
    <citation type="submission" date="2022-01" db="EMBL/GenBank/DDBJ databases">
        <authorList>
            <person name="King R."/>
        </authorList>
    </citation>
    <scope>NUCLEOTIDE SEQUENCE</scope>
</reference>
<dbReference type="CDD" id="cd06141">
    <property type="entry name" value="WRN_exo"/>
    <property type="match status" value="1"/>
</dbReference>
<evidence type="ECO:0000313" key="14">
    <source>
        <dbReference type="Proteomes" id="UP001153737"/>
    </source>
</evidence>
<organism evidence="13 14">
    <name type="scientific">Phaedon cochleariae</name>
    <name type="common">Mustard beetle</name>
    <dbReference type="NCBI Taxonomy" id="80249"/>
    <lineage>
        <taxon>Eukaryota</taxon>
        <taxon>Metazoa</taxon>
        <taxon>Ecdysozoa</taxon>
        <taxon>Arthropoda</taxon>
        <taxon>Hexapoda</taxon>
        <taxon>Insecta</taxon>
        <taxon>Pterygota</taxon>
        <taxon>Neoptera</taxon>
        <taxon>Endopterygota</taxon>
        <taxon>Coleoptera</taxon>
        <taxon>Polyphaga</taxon>
        <taxon>Cucujiformia</taxon>
        <taxon>Chrysomeloidea</taxon>
        <taxon>Chrysomelidae</taxon>
        <taxon>Chrysomelinae</taxon>
        <taxon>Chrysomelini</taxon>
        <taxon>Phaedon</taxon>
    </lineage>
</organism>
<feature type="domain" description="3'-5' exonuclease" evidence="12">
    <location>
        <begin position="56"/>
        <end position="238"/>
    </location>
</feature>
<evidence type="ECO:0000256" key="4">
    <source>
        <dbReference type="ARBA" id="ARBA00022801"/>
    </source>
</evidence>
<reference evidence="13" key="2">
    <citation type="submission" date="2022-10" db="EMBL/GenBank/DDBJ databases">
        <authorList>
            <consortium name="ENA_rothamsted_submissions"/>
            <consortium name="culmorum"/>
            <person name="King R."/>
        </authorList>
    </citation>
    <scope>NUCLEOTIDE SEQUENCE</scope>
</reference>
<dbReference type="SMART" id="SM00474">
    <property type="entry name" value="35EXOc"/>
    <property type="match status" value="1"/>
</dbReference>
<keyword evidence="4" id="KW-0378">Hydrolase</keyword>
<proteinExistence type="inferred from homology"/>
<evidence type="ECO:0000256" key="5">
    <source>
        <dbReference type="ARBA" id="ARBA00022839"/>
    </source>
</evidence>
<dbReference type="SUPFAM" id="SSF53098">
    <property type="entry name" value="Ribonuclease H-like"/>
    <property type="match status" value="1"/>
</dbReference>
<dbReference type="AlphaFoldDB" id="A0A9N9SB92"/>
<evidence type="ECO:0000256" key="3">
    <source>
        <dbReference type="ARBA" id="ARBA00022723"/>
    </source>
</evidence>
<name>A0A9N9SB92_PHACE</name>
<evidence type="ECO:0000259" key="12">
    <source>
        <dbReference type="SMART" id="SM00474"/>
    </source>
</evidence>
<sequence>MESTGRVLRRRLTPAERDEKLKRKQTEKCEPDAAEVKRARILRPFIKYNGKVNYYTEMIDIAMISDELLKKAESSTDLLIVGFDLEWPFSFVTGTERTAVAQISIDLKNCYILHVSKFKNLPKGLSEFLIHPNVRITGNNIKNDVRKLARDFPGFDGDKMVENCIDLGVLANSILPTKQRWSLEKLVNHLLNLRISKDKKIRNSSWNKIPLSTAQQKYAALDAYASLLLYHTLKDKEKELNVEKSQNDQNIMNK</sequence>
<dbReference type="PANTHER" id="PTHR13620:SF109">
    <property type="entry name" value="3'-5' EXONUCLEASE"/>
    <property type="match status" value="1"/>
</dbReference>
<evidence type="ECO:0000256" key="6">
    <source>
        <dbReference type="ARBA" id="ARBA00022842"/>
    </source>
</evidence>
<protein>
    <recommendedName>
        <fullName evidence="9">3'-5' exonuclease</fullName>
    </recommendedName>
    <alternativeName>
        <fullName evidence="10">Werner Syndrome-like exonuclease</fullName>
    </alternativeName>
</protein>
<dbReference type="InterPro" id="IPR012337">
    <property type="entry name" value="RNaseH-like_sf"/>
</dbReference>
<dbReference type="InterPro" id="IPR051132">
    <property type="entry name" value="3-5_Exonuclease_domain"/>
</dbReference>
<accession>A0A9N9SB92</accession>
<dbReference type="Pfam" id="PF01612">
    <property type="entry name" value="DNA_pol_A_exo1"/>
    <property type="match status" value="1"/>
</dbReference>
<evidence type="ECO:0000256" key="8">
    <source>
        <dbReference type="ARBA" id="ARBA00037949"/>
    </source>
</evidence>
<dbReference type="OrthoDB" id="10261556at2759"/>
<comment type="subcellular location">
    <subcellularLocation>
        <location evidence="1">Nucleus</location>
    </subcellularLocation>
</comment>
<evidence type="ECO:0000256" key="9">
    <source>
        <dbReference type="ARBA" id="ARBA00040531"/>
    </source>
</evidence>
<dbReference type="EMBL" id="OU896707">
    <property type="protein sequence ID" value="CAG9813281.1"/>
    <property type="molecule type" value="Genomic_DNA"/>
</dbReference>
<keyword evidence="3" id="KW-0479">Metal-binding</keyword>
<evidence type="ECO:0000256" key="2">
    <source>
        <dbReference type="ARBA" id="ARBA00022722"/>
    </source>
</evidence>
<dbReference type="Gene3D" id="3.30.420.10">
    <property type="entry name" value="Ribonuclease H-like superfamily/Ribonuclease H"/>
    <property type="match status" value="1"/>
</dbReference>
<gene>
    <name evidence="13" type="ORF">PHAECO_LOCUS317</name>
</gene>
<dbReference type="PANTHER" id="PTHR13620">
    <property type="entry name" value="3-5 EXONUCLEASE"/>
    <property type="match status" value="1"/>
</dbReference>
<keyword evidence="14" id="KW-1185">Reference proteome</keyword>
<dbReference type="GO" id="GO:0003676">
    <property type="term" value="F:nucleic acid binding"/>
    <property type="evidence" value="ECO:0007669"/>
    <property type="project" value="InterPro"/>
</dbReference>
<dbReference type="InterPro" id="IPR036397">
    <property type="entry name" value="RNaseH_sf"/>
</dbReference>
<evidence type="ECO:0000256" key="7">
    <source>
        <dbReference type="ARBA" id="ARBA00023242"/>
    </source>
</evidence>
<comment type="function">
    <text evidence="11">Has exonuclease activity on both single-stranded and duplex templates bearing overhangs, but not blunt ended duplex DNA, and cleaves in a 3'-5' direction. Essential for the formation of DNA replication focal centers. Has an important role in maintaining genome stability.</text>
</comment>
<evidence type="ECO:0000256" key="10">
    <source>
        <dbReference type="ARBA" id="ARBA00042761"/>
    </source>
</evidence>
<dbReference type="GO" id="GO:0006139">
    <property type="term" value="P:nucleobase-containing compound metabolic process"/>
    <property type="evidence" value="ECO:0007669"/>
    <property type="project" value="InterPro"/>
</dbReference>
<keyword evidence="2" id="KW-0540">Nuclease</keyword>
<keyword evidence="5" id="KW-0269">Exonuclease</keyword>
<dbReference type="Proteomes" id="UP001153737">
    <property type="component" value="Chromosome 1"/>
</dbReference>
<dbReference type="GO" id="GO:0005634">
    <property type="term" value="C:nucleus"/>
    <property type="evidence" value="ECO:0007669"/>
    <property type="project" value="UniProtKB-SubCell"/>
</dbReference>
<dbReference type="GO" id="GO:0008408">
    <property type="term" value="F:3'-5' exonuclease activity"/>
    <property type="evidence" value="ECO:0007669"/>
    <property type="project" value="InterPro"/>
</dbReference>
<evidence type="ECO:0000313" key="13">
    <source>
        <dbReference type="EMBL" id="CAG9813281.1"/>
    </source>
</evidence>
<keyword evidence="6" id="KW-0460">Magnesium</keyword>
<keyword evidence="7" id="KW-0539">Nucleus</keyword>